<dbReference type="Gene3D" id="3.40.50.1820">
    <property type="entry name" value="alpha/beta hydrolase"/>
    <property type="match status" value="1"/>
</dbReference>
<dbReference type="InterPro" id="IPR029058">
    <property type="entry name" value="AB_hydrolase_fold"/>
</dbReference>
<dbReference type="Proteomes" id="UP000054010">
    <property type="component" value="Unassembled WGS sequence"/>
</dbReference>
<evidence type="ECO:0000313" key="2">
    <source>
        <dbReference type="Proteomes" id="UP000054010"/>
    </source>
</evidence>
<reference evidence="1 2" key="1">
    <citation type="journal article" date="2011" name="J. Bacteriol.">
        <title>Draft genome sequence of the anoxygenic filamentous phototrophic bacterium Oscillochloris trichoides subsp. DG-6.</title>
        <authorList>
            <person name="Kuznetsov B.B."/>
            <person name="Ivanovsky R.N."/>
            <person name="Keppen O.I."/>
            <person name="Sukhacheva M.V."/>
            <person name="Bumazhkin B.K."/>
            <person name="Patutina E.O."/>
            <person name="Beletsky A.V."/>
            <person name="Mardanov A.V."/>
            <person name="Baslerov R.V."/>
            <person name="Panteleeva A.N."/>
            <person name="Kolganova T.V."/>
            <person name="Ravin N.V."/>
            <person name="Skryabin K.G."/>
        </authorList>
    </citation>
    <scope>NUCLEOTIDE SEQUENCE [LARGE SCALE GENOMIC DNA]</scope>
    <source>
        <strain evidence="1 2">DG-6</strain>
    </source>
</reference>
<organism evidence="1 2">
    <name type="scientific">Oscillochloris trichoides DG-6</name>
    <dbReference type="NCBI Taxonomy" id="765420"/>
    <lineage>
        <taxon>Bacteria</taxon>
        <taxon>Bacillati</taxon>
        <taxon>Chloroflexota</taxon>
        <taxon>Chloroflexia</taxon>
        <taxon>Chloroflexales</taxon>
        <taxon>Chloroflexineae</taxon>
        <taxon>Oscillochloridaceae</taxon>
        <taxon>Oscillochloris</taxon>
    </lineage>
</organism>
<dbReference type="AlphaFoldDB" id="E1IBD1"/>
<accession>E1IBD1</accession>
<keyword evidence="2" id="KW-1185">Reference proteome</keyword>
<comment type="caution">
    <text evidence="1">The sequence shown here is derived from an EMBL/GenBank/DDBJ whole genome shotgun (WGS) entry which is preliminary data.</text>
</comment>
<dbReference type="eggNOG" id="COG3545">
    <property type="taxonomic scope" value="Bacteria"/>
</dbReference>
<dbReference type="OrthoDB" id="145361at2"/>
<dbReference type="EMBL" id="ADVR01000011">
    <property type="protein sequence ID" value="EFO81488.1"/>
    <property type="molecule type" value="Genomic_DNA"/>
</dbReference>
<protein>
    <submittedName>
        <fullName evidence="1">Uncharacterized protein</fullName>
    </submittedName>
</protein>
<gene>
    <name evidence="1" type="ORF">OSCT_0632</name>
</gene>
<sequence>MARLLFIHGTMTRYDTDYLRGFVTIRDRLHAWLPQIQVDKFPWGEYWGAEMNPRFLSIPGAEERDAPLVLGVSPDAAAAMPDPTVALWGMLYTDPYAELRLLAAIQPVEPVATSRLWPSLQDLAAAELPADLSALLLQGGIAATFPLALQRMLALSSDVDPTLYATLNAIPATQEDGYRSALVRALIATAMNLALADGVYPLLYCDAVLRDAIAERLAQLLAGEQPVLGGLRDWLTFLPATALTEMVLRPFRIELTKAILGFLGDILTYQLRRQAIQQAIAAQIGTRPTVLLAHSLGGIACLDLLLSQPALRQHVPLVITAGSQVGVMHEIGALGTLGAAQSEPTRLPADFPPWLNFYDQGDMLGFQASTVFGGTIRDVALSSGQPFPHAHNAYWTNDLLWEHVAAAIERPDAISVQLR</sequence>
<dbReference type="HOGENOM" id="CLU_054376_0_0_0"/>
<evidence type="ECO:0000313" key="1">
    <source>
        <dbReference type="EMBL" id="EFO81488.1"/>
    </source>
</evidence>
<dbReference type="SUPFAM" id="SSF53474">
    <property type="entry name" value="alpha/beta-Hydrolases"/>
    <property type="match status" value="1"/>
</dbReference>
<proteinExistence type="predicted"/>
<name>E1IBD1_9CHLR</name>
<dbReference type="STRING" id="765420.OSCT_0632"/>